<keyword evidence="3" id="KW-1185">Reference proteome</keyword>
<reference evidence="2 3" key="1">
    <citation type="submission" date="2023-03" db="EMBL/GenBank/DDBJ databases">
        <title>Draft genome sequence of the bacteria which degrade cell wall of Tricholomamatutake.</title>
        <authorList>
            <person name="Konishi Y."/>
            <person name="Fukuta Y."/>
            <person name="Shirasaka N."/>
        </authorList>
    </citation>
    <scope>NUCLEOTIDE SEQUENCE [LARGE SCALE GENOMIC DNA]</scope>
    <source>
        <strain evidence="3">mu1</strain>
    </source>
</reference>
<gene>
    <name evidence="2" type="ORF">MU1_23480</name>
</gene>
<proteinExistence type="predicted"/>
<sequence>MNLFRTTVLLTVAIVIGSFLLWNHEHKQADYANARLGGLVGSAIYQIWHNYDEFANYPPDDISVERLAAMNEKLIAISAYSQLVDQAKGTNLLLPVSNHLQTISRYLNSQLSKQQTLSQEDQQVYGYMLQTVAEIEPQIGLVYYAPGVHEGPKVALKPNRSAVQKMAATRDRLKDYVVQLNDKKQ</sequence>
<evidence type="ECO:0008006" key="4">
    <source>
        <dbReference type="Google" id="ProtNLM"/>
    </source>
</evidence>
<dbReference type="EMBL" id="BSSQ01000010">
    <property type="protein sequence ID" value="GLX68003.1"/>
    <property type="molecule type" value="Genomic_DNA"/>
</dbReference>
<evidence type="ECO:0000256" key="1">
    <source>
        <dbReference type="SAM" id="Phobius"/>
    </source>
</evidence>
<evidence type="ECO:0000313" key="3">
    <source>
        <dbReference type="Proteomes" id="UP001157114"/>
    </source>
</evidence>
<dbReference type="RefSeq" id="WP_284238758.1">
    <property type="nucleotide sequence ID" value="NZ_BSSQ01000010.1"/>
</dbReference>
<keyword evidence="1" id="KW-1133">Transmembrane helix</keyword>
<keyword evidence="1" id="KW-0472">Membrane</keyword>
<comment type="caution">
    <text evidence="2">The sequence shown here is derived from an EMBL/GenBank/DDBJ whole genome shotgun (WGS) entry which is preliminary data.</text>
</comment>
<keyword evidence="1" id="KW-0812">Transmembrane</keyword>
<feature type="transmembrane region" description="Helical" evidence="1">
    <location>
        <begin position="6"/>
        <end position="22"/>
    </location>
</feature>
<evidence type="ECO:0000313" key="2">
    <source>
        <dbReference type="EMBL" id="GLX68003.1"/>
    </source>
</evidence>
<organism evidence="2 3">
    <name type="scientific">Paenibacillus glycanilyticus</name>
    <dbReference type="NCBI Taxonomy" id="126569"/>
    <lineage>
        <taxon>Bacteria</taxon>
        <taxon>Bacillati</taxon>
        <taxon>Bacillota</taxon>
        <taxon>Bacilli</taxon>
        <taxon>Bacillales</taxon>
        <taxon>Paenibacillaceae</taxon>
        <taxon>Paenibacillus</taxon>
    </lineage>
</organism>
<name>A0ABQ6GCN9_9BACL</name>
<protein>
    <recommendedName>
        <fullName evidence="4">LemA family protein</fullName>
    </recommendedName>
</protein>
<dbReference type="Proteomes" id="UP001157114">
    <property type="component" value="Unassembled WGS sequence"/>
</dbReference>
<accession>A0ABQ6GCN9</accession>